<keyword evidence="3" id="KW-0614">Plasmid</keyword>
<organism evidence="3 5">
    <name type="scientific">Azohydromonas lata</name>
    <dbReference type="NCBI Taxonomy" id="45677"/>
    <lineage>
        <taxon>Bacteria</taxon>
        <taxon>Pseudomonadati</taxon>
        <taxon>Pseudomonadota</taxon>
        <taxon>Betaproteobacteria</taxon>
        <taxon>Burkholderiales</taxon>
        <taxon>Sphaerotilaceae</taxon>
        <taxon>Azohydromonas</taxon>
    </lineage>
</organism>
<dbReference type="InterPro" id="IPR050769">
    <property type="entry name" value="NAT_camello-type"/>
</dbReference>
<evidence type="ECO:0000256" key="1">
    <source>
        <dbReference type="ARBA" id="ARBA00022679"/>
    </source>
</evidence>
<dbReference type="PANTHER" id="PTHR13947">
    <property type="entry name" value="GNAT FAMILY N-ACETYLTRANSFERASE"/>
    <property type="match status" value="1"/>
</dbReference>
<protein>
    <submittedName>
        <fullName evidence="3">GNAT family N-acetyltransferase</fullName>
    </submittedName>
</protein>
<gene>
    <name evidence="3" type="ORF">SM757_02045</name>
    <name evidence="4" type="ORF">SM757_03670</name>
</gene>
<dbReference type="Proteomes" id="UP001293718">
    <property type="component" value="Unassembled WGS sequence"/>
</dbReference>
<dbReference type="RefSeq" id="WP_322464039.1">
    <property type="nucleotide sequence ID" value="NZ_JAXOJX010000001.1"/>
</dbReference>
<dbReference type="Pfam" id="PF00583">
    <property type="entry name" value="Acetyltransf_1"/>
    <property type="match status" value="1"/>
</dbReference>
<evidence type="ECO:0000259" key="2">
    <source>
        <dbReference type="PROSITE" id="PS51186"/>
    </source>
</evidence>
<dbReference type="EMBL" id="JAXOJX010000001">
    <property type="protein sequence ID" value="MDZ5455347.1"/>
    <property type="molecule type" value="Genomic_DNA"/>
</dbReference>
<evidence type="ECO:0000313" key="5">
    <source>
        <dbReference type="Proteomes" id="UP001293718"/>
    </source>
</evidence>
<evidence type="ECO:0000313" key="3">
    <source>
        <dbReference type="EMBL" id="MDZ5455347.1"/>
    </source>
</evidence>
<dbReference type="InterPro" id="IPR000182">
    <property type="entry name" value="GNAT_dom"/>
</dbReference>
<evidence type="ECO:0000313" key="4">
    <source>
        <dbReference type="EMBL" id="MDZ5455665.1"/>
    </source>
</evidence>
<dbReference type="PROSITE" id="PS51186">
    <property type="entry name" value="GNAT"/>
    <property type="match status" value="1"/>
</dbReference>
<dbReference type="EMBL" id="JAXOJX010000003">
    <property type="protein sequence ID" value="MDZ5455665.1"/>
    <property type="molecule type" value="Genomic_DNA"/>
</dbReference>
<dbReference type="SUPFAM" id="SSF55729">
    <property type="entry name" value="Acyl-CoA N-acyltransferases (Nat)"/>
    <property type="match status" value="1"/>
</dbReference>
<sequence length="161" mass="17321">MQHSHLPGDIAVEPLAWHPHAIEILRQWFEAQWPDYYGAGGRGSALQDLQACARLGSLPIGMVALQAGRVCGVAALKAQSIASHAHLCPWAAAGLVDPGMRGRGIGAALLRAVEEQARELGFERIHCATSTAHGLLRRQGWMPLEVVVHDGERVAVYVKAL</sequence>
<keyword evidence="5" id="KW-1185">Reference proteome</keyword>
<dbReference type="PANTHER" id="PTHR13947:SF37">
    <property type="entry name" value="LD18367P"/>
    <property type="match status" value="1"/>
</dbReference>
<proteinExistence type="predicted"/>
<comment type="caution">
    <text evidence="3">The sequence shown here is derived from an EMBL/GenBank/DDBJ whole genome shotgun (WGS) entry which is preliminary data.</text>
</comment>
<name>A0ABU5I8V2_9BURK</name>
<dbReference type="InterPro" id="IPR016181">
    <property type="entry name" value="Acyl_CoA_acyltransferase"/>
</dbReference>
<reference evidence="3 5" key="1">
    <citation type="submission" date="2023-11" db="EMBL/GenBank/DDBJ databases">
        <title>Draft genome of Azohydromonas lata strain H1 (DSM1123), a polyhydroxyalkanoate producer.</title>
        <authorList>
            <person name="Traversa D."/>
            <person name="D'Addabbo P."/>
            <person name="Pazzani C."/>
            <person name="Manzari C."/>
            <person name="Chiara M."/>
            <person name="Scrascia M."/>
        </authorList>
    </citation>
    <scope>NUCLEOTIDE SEQUENCE [LARGE SCALE GENOMIC DNA]</scope>
    <source>
        <strain evidence="3 5">H1</strain>
        <plasmid evidence="3">unnamed</plasmid>
    </source>
</reference>
<accession>A0ABU5I8V2</accession>
<geneLocation type="plasmid" evidence="3">
    <name>unnamed</name>
</geneLocation>
<keyword evidence="1" id="KW-0808">Transferase</keyword>
<dbReference type="CDD" id="cd04301">
    <property type="entry name" value="NAT_SF"/>
    <property type="match status" value="1"/>
</dbReference>
<feature type="domain" description="N-acetyltransferase" evidence="2">
    <location>
        <begin position="10"/>
        <end position="161"/>
    </location>
</feature>
<dbReference type="Gene3D" id="3.40.630.30">
    <property type="match status" value="1"/>
</dbReference>